<keyword evidence="6 9" id="KW-1133">Transmembrane helix</keyword>
<comment type="similarity">
    <text evidence="2 9">Belongs to the complex I subunit 3 family.</text>
</comment>
<dbReference type="Pfam" id="PF00507">
    <property type="entry name" value="Oxidored_q4"/>
    <property type="match status" value="1"/>
</dbReference>
<evidence type="ECO:0000256" key="4">
    <source>
        <dbReference type="ARBA" id="ARBA00022448"/>
    </source>
</evidence>
<keyword evidence="5 9" id="KW-0812">Transmembrane</keyword>
<feature type="transmembrane region" description="Helical" evidence="9">
    <location>
        <begin position="86"/>
        <end position="104"/>
    </location>
</feature>
<keyword evidence="7 9" id="KW-0472">Membrane</keyword>
<evidence type="ECO:0000256" key="9">
    <source>
        <dbReference type="RuleBase" id="RU003640"/>
    </source>
</evidence>
<dbReference type="PANTHER" id="PTHR11058:SF9">
    <property type="entry name" value="NADH-UBIQUINONE OXIDOREDUCTASE CHAIN 3"/>
    <property type="match status" value="1"/>
</dbReference>
<comment type="function">
    <text evidence="9">Core subunit of the mitochondrial membrane respiratory chain NADH dehydrogenase (Complex I) which catalyzes electron transfer from NADH through the respiratory chain, using ubiquinone as an electron acceptor. Essential for the catalytic activity of complex I.</text>
</comment>
<protein>
    <recommendedName>
        <fullName evidence="3 9">NADH-ubiquinone oxidoreductase chain 3</fullName>
        <ecNumber evidence="9">7.1.1.2</ecNumber>
    </recommendedName>
</protein>
<dbReference type="GO" id="GO:0030964">
    <property type="term" value="C:NADH dehydrogenase complex"/>
    <property type="evidence" value="ECO:0007669"/>
    <property type="project" value="TreeGrafter"/>
</dbReference>
<proteinExistence type="inferred from homology"/>
<keyword evidence="9" id="KW-0520">NAD</keyword>
<accession>A0A343B6L2</accession>
<gene>
    <name evidence="10" type="primary">ND3</name>
</gene>
<sequence length="113" mass="12825">MVSAVFVSLMFGVGLLLLGYNLAKYQEIDWEKGSPYECGFDPVGQAWNPVPMRFFHMVLLFLLWEAETMLLIPLMMWSWRGGGSDLGVVGFILILLAGLLYEWTEGTLEWCPT</sequence>
<dbReference type="EC" id="7.1.1.2" evidence="9"/>
<keyword evidence="9" id="KW-0249">Electron transport</keyword>
<reference evidence="10" key="1">
    <citation type="submission" date="2016-08" db="EMBL/GenBank/DDBJ databases">
        <authorList>
            <person name="Seilhamer J.J."/>
        </authorList>
    </citation>
    <scope>NUCLEOTIDE SEQUENCE</scope>
</reference>
<geneLocation type="mitochondrion" evidence="10"/>
<dbReference type="GO" id="GO:0008137">
    <property type="term" value="F:NADH dehydrogenase (ubiquinone) activity"/>
    <property type="evidence" value="ECO:0007669"/>
    <property type="project" value="UniProtKB-UniRule"/>
</dbReference>
<name>A0A343B6L2_PINIB</name>
<evidence type="ECO:0000256" key="7">
    <source>
        <dbReference type="ARBA" id="ARBA00023136"/>
    </source>
</evidence>
<dbReference type="GO" id="GO:0031966">
    <property type="term" value="C:mitochondrial membrane"/>
    <property type="evidence" value="ECO:0007669"/>
    <property type="project" value="UniProtKB-SubCell"/>
</dbReference>
<comment type="subcellular location">
    <subcellularLocation>
        <location evidence="1">Membrane</location>
    </subcellularLocation>
    <subcellularLocation>
        <location evidence="9">Mitochondrion membrane</location>
        <topology evidence="9">Multi-pass membrane protein</topology>
    </subcellularLocation>
</comment>
<keyword evidence="9" id="KW-1278">Translocase</keyword>
<dbReference type="InterPro" id="IPR038430">
    <property type="entry name" value="NDAH_ubi_oxred_su3_sf"/>
</dbReference>
<evidence type="ECO:0000256" key="6">
    <source>
        <dbReference type="ARBA" id="ARBA00022989"/>
    </source>
</evidence>
<keyword evidence="4 9" id="KW-0813">Transport</keyword>
<keyword evidence="9 10" id="KW-0496">Mitochondrion</keyword>
<evidence type="ECO:0000256" key="8">
    <source>
        <dbReference type="ARBA" id="ARBA00049551"/>
    </source>
</evidence>
<dbReference type="InterPro" id="IPR000440">
    <property type="entry name" value="NADH_UbQ/plastoQ_OxRdtase_su3"/>
</dbReference>
<dbReference type="PANTHER" id="PTHR11058">
    <property type="entry name" value="NADH-UBIQUINONE OXIDOREDUCTASE CHAIN 3"/>
    <property type="match status" value="1"/>
</dbReference>
<feature type="transmembrane region" description="Helical" evidence="9">
    <location>
        <begin position="54"/>
        <end position="74"/>
    </location>
</feature>
<evidence type="ECO:0000256" key="2">
    <source>
        <dbReference type="ARBA" id="ARBA00008472"/>
    </source>
</evidence>
<keyword evidence="9" id="KW-0830">Ubiquinone</keyword>
<evidence type="ECO:0000256" key="5">
    <source>
        <dbReference type="ARBA" id="ARBA00022692"/>
    </source>
</evidence>
<dbReference type="EMBL" id="KX669229">
    <property type="protein sequence ID" value="AQQ79851.1"/>
    <property type="molecule type" value="Genomic_DNA"/>
</dbReference>
<dbReference type="Gene3D" id="1.20.58.1610">
    <property type="entry name" value="NADH:ubiquinone/plastoquinone oxidoreductase, chain 3"/>
    <property type="match status" value="1"/>
</dbReference>
<comment type="catalytic activity">
    <reaction evidence="8 9">
        <text>a ubiquinone + NADH + 5 H(+)(in) = a ubiquinol + NAD(+) + 4 H(+)(out)</text>
        <dbReference type="Rhea" id="RHEA:29091"/>
        <dbReference type="Rhea" id="RHEA-COMP:9565"/>
        <dbReference type="Rhea" id="RHEA-COMP:9566"/>
        <dbReference type="ChEBI" id="CHEBI:15378"/>
        <dbReference type="ChEBI" id="CHEBI:16389"/>
        <dbReference type="ChEBI" id="CHEBI:17976"/>
        <dbReference type="ChEBI" id="CHEBI:57540"/>
        <dbReference type="ChEBI" id="CHEBI:57945"/>
        <dbReference type="EC" id="7.1.1.2"/>
    </reaction>
</comment>
<keyword evidence="9" id="KW-0679">Respiratory chain</keyword>
<organism evidence="10">
    <name type="scientific">Pinctada imbricata</name>
    <name type="common">Atlantic pearl-oyster</name>
    <name type="synonym">Pinctada martensii</name>
    <dbReference type="NCBI Taxonomy" id="66713"/>
    <lineage>
        <taxon>Eukaryota</taxon>
        <taxon>Metazoa</taxon>
        <taxon>Spiralia</taxon>
        <taxon>Lophotrochozoa</taxon>
        <taxon>Mollusca</taxon>
        <taxon>Bivalvia</taxon>
        <taxon>Autobranchia</taxon>
        <taxon>Pteriomorphia</taxon>
        <taxon>Pterioida</taxon>
        <taxon>Pterioidea</taxon>
        <taxon>Pteriidae</taxon>
        <taxon>Pinctada</taxon>
    </lineage>
</organism>
<evidence type="ECO:0000256" key="3">
    <source>
        <dbReference type="ARBA" id="ARBA00021007"/>
    </source>
</evidence>
<dbReference type="AlphaFoldDB" id="A0A343B6L2"/>
<evidence type="ECO:0000256" key="1">
    <source>
        <dbReference type="ARBA" id="ARBA00004370"/>
    </source>
</evidence>
<evidence type="ECO:0000313" key="10">
    <source>
        <dbReference type="EMBL" id="AQQ79851.1"/>
    </source>
</evidence>